<keyword evidence="1" id="KW-0472">Membrane</keyword>
<name>A0A7W1WPC8_9BACL</name>
<sequence length="57" mass="6788">MISWIPAPLQFMILERPVLNENIRIEENSFIPALLFFGIMFFLGLFIQDRFLAKKEE</sequence>
<organism evidence="2 3">
    <name type="scientific">Paenactinomyces guangxiensis</name>
    <dbReference type="NCBI Taxonomy" id="1490290"/>
    <lineage>
        <taxon>Bacteria</taxon>
        <taxon>Bacillati</taxon>
        <taxon>Bacillota</taxon>
        <taxon>Bacilli</taxon>
        <taxon>Bacillales</taxon>
        <taxon>Thermoactinomycetaceae</taxon>
        <taxon>Paenactinomyces</taxon>
    </lineage>
</organism>
<reference evidence="2 3" key="1">
    <citation type="submission" date="2020-07" db="EMBL/GenBank/DDBJ databases">
        <authorList>
            <person name="Feng H."/>
        </authorList>
    </citation>
    <scope>NUCLEOTIDE SEQUENCE [LARGE SCALE GENOMIC DNA]</scope>
    <source>
        <strain evidence="3">s-10</strain>
    </source>
</reference>
<dbReference type="AlphaFoldDB" id="A0A7W1WPC8"/>
<protein>
    <submittedName>
        <fullName evidence="2">Uncharacterized protein</fullName>
    </submittedName>
</protein>
<gene>
    <name evidence="2" type="ORF">H1191_04845</name>
</gene>
<keyword evidence="1" id="KW-1133">Transmembrane helix</keyword>
<evidence type="ECO:0000313" key="2">
    <source>
        <dbReference type="EMBL" id="MBA4493628.1"/>
    </source>
</evidence>
<accession>A0A7W1WPC8</accession>
<keyword evidence="1" id="KW-0812">Transmembrane</keyword>
<evidence type="ECO:0000256" key="1">
    <source>
        <dbReference type="SAM" id="Phobius"/>
    </source>
</evidence>
<feature type="transmembrane region" description="Helical" evidence="1">
    <location>
        <begin position="29"/>
        <end position="47"/>
    </location>
</feature>
<proteinExistence type="predicted"/>
<dbReference type="EMBL" id="JACEIQ010000003">
    <property type="protein sequence ID" value="MBA4493628.1"/>
    <property type="molecule type" value="Genomic_DNA"/>
</dbReference>
<keyword evidence="3" id="KW-1185">Reference proteome</keyword>
<evidence type="ECO:0000313" key="3">
    <source>
        <dbReference type="Proteomes" id="UP000535491"/>
    </source>
</evidence>
<comment type="caution">
    <text evidence="2">The sequence shown here is derived from an EMBL/GenBank/DDBJ whole genome shotgun (WGS) entry which is preliminary data.</text>
</comment>
<dbReference type="RefSeq" id="WP_181750868.1">
    <property type="nucleotide sequence ID" value="NZ_JACEIQ010000003.1"/>
</dbReference>
<dbReference type="Proteomes" id="UP000535491">
    <property type="component" value="Unassembled WGS sequence"/>
</dbReference>